<dbReference type="GO" id="GO:0046872">
    <property type="term" value="F:metal ion binding"/>
    <property type="evidence" value="ECO:0007669"/>
    <property type="project" value="UniProtKB-KW"/>
</dbReference>
<dbReference type="PROSITE" id="PS51379">
    <property type="entry name" value="4FE4S_FER_2"/>
    <property type="match status" value="2"/>
</dbReference>
<evidence type="ECO:0000256" key="3">
    <source>
        <dbReference type="ARBA" id="ARBA00023004"/>
    </source>
</evidence>
<dbReference type="PANTHER" id="PTHR43177:SF3">
    <property type="entry name" value="PROTEIN NRFC HOMOLOG"/>
    <property type="match status" value="1"/>
</dbReference>
<dbReference type="Pfam" id="PF13247">
    <property type="entry name" value="Fer4_11"/>
    <property type="match status" value="1"/>
</dbReference>
<accession>A0A2J0L054</accession>
<proteinExistence type="predicted"/>
<dbReference type="InterPro" id="IPR017900">
    <property type="entry name" value="4Fe4S_Fe_S_CS"/>
</dbReference>
<dbReference type="AlphaFoldDB" id="A0A2J0L054"/>
<dbReference type="PROSITE" id="PS00198">
    <property type="entry name" value="4FE4S_FER_1"/>
    <property type="match status" value="1"/>
</dbReference>
<feature type="domain" description="4Fe-4S ferredoxin-type" evidence="5">
    <location>
        <begin position="91"/>
        <end position="120"/>
    </location>
</feature>
<organism evidence="6 7">
    <name type="scientific">Candidatus Aquitaenariimonas noxiae</name>
    <dbReference type="NCBI Taxonomy" id="1974741"/>
    <lineage>
        <taxon>Bacteria</taxon>
        <taxon>Pseudomonadati</taxon>
        <taxon>Candidatus Omnitrophota</taxon>
        <taxon>Candidatus Aquitaenariimonas</taxon>
    </lineage>
</organism>
<dbReference type="SUPFAM" id="SSF54862">
    <property type="entry name" value="4Fe-4S ferredoxins"/>
    <property type="match status" value="1"/>
</dbReference>
<keyword evidence="1" id="KW-0004">4Fe-4S</keyword>
<evidence type="ECO:0000259" key="5">
    <source>
        <dbReference type="PROSITE" id="PS51379"/>
    </source>
</evidence>
<evidence type="ECO:0000313" key="6">
    <source>
        <dbReference type="EMBL" id="PIU42050.1"/>
    </source>
</evidence>
<dbReference type="PANTHER" id="PTHR43177">
    <property type="entry name" value="PROTEIN NRFC"/>
    <property type="match status" value="1"/>
</dbReference>
<dbReference type="Gene3D" id="3.30.70.20">
    <property type="match status" value="2"/>
</dbReference>
<evidence type="ECO:0000313" key="7">
    <source>
        <dbReference type="Proteomes" id="UP000230052"/>
    </source>
</evidence>
<evidence type="ECO:0000256" key="2">
    <source>
        <dbReference type="ARBA" id="ARBA00022723"/>
    </source>
</evidence>
<dbReference type="EMBL" id="PEWV01000022">
    <property type="protein sequence ID" value="PIU42050.1"/>
    <property type="molecule type" value="Genomic_DNA"/>
</dbReference>
<comment type="caution">
    <text evidence="6">The sequence shown here is derived from an EMBL/GenBank/DDBJ whole genome shotgun (WGS) entry which is preliminary data.</text>
</comment>
<evidence type="ECO:0000256" key="4">
    <source>
        <dbReference type="ARBA" id="ARBA00023014"/>
    </source>
</evidence>
<dbReference type="InterPro" id="IPR050954">
    <property type="entry name" value="ET_IronSulfur_Cluster-Binding"/>
</dbReference>
<feature type="domain" description="4Fe-4S ferredoxin-type" evidence="5">
    <location>
        <begin position="10"/>
        <end position="39"/>
    </location>
</feature>
<name>A0A2J0L054_9BACT</name>
<keyword evidence="4" id="KW-0411">Iron-sulfur</keyword>
<keyword evidence="3" id="KW-0408">Iron</keyword>
<dbReference type="GO" id="GO:0051539">
    <property type="term" value="F:4 iron, 4 sulfur cluster binding"/>
    <property type="evidence" value="ECO:0007669"/>
    <property type="project" value="UniProtKB-KW"/>
</dbReference>
<dbReference type="Proteomes" id="UP000230052">
    <property type="component" value="Unassembled WGS sequence"/>
</dbReference>
<dbReference type="CDD" id="cd10563">
    <property type="entry name" value="CooF_like"/>
    <property type="match status" value="1"/>
</dbReference>
<evidence type="ECO:0000256" key="1">
    <source>
        <dbReference type="ARBA" id="ARBA00022485"/>
    </source>
</evidence>
<protein>
    <submittedName>
        <fullName evidence="6">4Fe-4S ferredoxin</fullName>
    </submittedName>
</protein>
<gene>
    <name evidence="6" type="ORF">COS99_02360</name>
</gene>
<sequence length="177" mass="19413">MTDKKQKKGVKIFCDITKCLGCKACELACAVEHSKAKELALSIKEKPTPKKRRKVSGVEDKIMSFGCQHCEEAPCVAACMSSAMYKDPVTGETKHDKDKCVGCWMCIMVCPFSAIIQDVTDKVAMKCDLCPDNEDYACVAACPTNALFSGTPEEFKRRVEEKSSPAALKRTKIKSGV</sequence>
<reference evidence="6 7" key="1">
    <citation type="submission" date="2017-09" db="EMBL/GenBank/DDBJ databases">
        <title>Depth-based differentiation of microbial function through sediment-hosted aquifers and enrichment of novel symbionts in the deep terrestrial subsurface.</title>
        <authorList>
            <person name="Probst A.J."/>
            <person name="Ladd B."/>
            <person name="Jarett J.K."/>
            <person name="Geller-Mcgrath D.E."/>
            <person name="Sieber C.M."/>
            <person name="Emerson J.B."/>
            <person name="Anantharaman K."/>
            <person name="Thomas B.C."/>
            <person name="Malmstrom R."/>
            <person name="Stieglmeier M."/>
            <person name="Klingl A."/>
            <person name="Woyke T."/>
            <person name="Ryan C.M."/>
            <person name="Banfield J.F."/>
        </authorList>
    </citation>
    <scope>NUCLEOTIDE SEQUENCE [LARGE SCALE GENOMIC DNA]</scope>
    <source>
        <strain evidence="6">CG07_land_8_20_14_0_80_42_15</strain>
    </source>
</reference>
<keyword evidence="2" id="KW-0479">Metal-binding</keyword>
<dbReference type="InterPro" id="IPR017896">
    <property type="entry name" value="4Fe4S_Fe-S-bd"/>
</dbReference>